<protein>
    <recommendedName>
        <fullName evidence="4">Reverse transcriptase</fullName>
    </recommendedName>
</protein>
<reference evidence="2" key="1">
    <citation type="journal article" date="2016" name="Insect Biochem. Mol. Biol.">
        <title>Multifaceted biological insights from a draft genome sequence of the tobacco hornworm moth, Manduca sexta.</title>
        <authorList>
            <person name="Kanost M.R."/>
            <person name="Arrese E.L."/>
            <person name="Cao X."/>
            <person name="Chen Y.R."/>
            <person name="Chellapilla S."/>
            <person name="Goldsmith M.R."/>
            <person name="Grosse-Wilde E."/>
            <person name="Heckel D.G."/>
            <person name="Herndon N."/>
            <person name="Jiang H."/>
            <person name="Papanicolaou A."/>
            <person name="Qu J."/>
            <person name="Soulages J.L."/>
            <person name="Vogel H."/>
            <person name="Walters J."/>
            <person name="Waterhouse R.M."/>
            <person name="Ahn S.J."/>
            <person name="Almeida F.C."/>
            <person name="An C."/>
            <person name="Aqrawi P."/>
            <person name="Bretschneider A."/>
            <person name="Bryant W.B."/>
            <person name="Bucks S."/>
            <person name="Chao H."/>
            <person name="Chevignon G."/>
            <person name="Christen J.M."/>
            <person name="Clarke D.F."/>
            <person name="Dittmer N.T."/>
            <person name="Ferguson L.C.F."/>
            <person name="Garavelou S."/>
            <person name="Gordon K.H.J."/>
            <person name="Gunaratna R.T."/>
            <person name="Han Y."/>
            <person name="Hauser F."/>
            <person name="He Y."/>
            <person name="Heidel-Fischer H."/>
            <person name="Hirsh A."/>
            <person name="Hu Y."/>
            <person name="Jiang H."/>
            <person name="Kalra D."/>
            <person name="Klinner C."/>
            <person name="Konig C."/>
            <person name="Kovar C."/>
            <person name="Kroll A.R."/>
            <person name="Kuwar S.S."/>
            <person name="Lee S.L."/>
            <person name="Lehman R."/>
            <person name="Li K."/>
            <person name="Li Z."/>
            <person name="Liang H."/>
            <person name="Lovelace S."/>
            <person name="Lu Z."/>
            <person name="Mansfield J.H."/>
            <person name="McCulloch K.J."/>
            <person name="Mathew T."/>
            <person name="Morton B."/>
            <person name="Muzny D.M."/>
            <person name="Neunemann D."/>
            <person name="Ongeri F."/>
            <person name="Pauchet Y."/>
            <person name="Pu L.L."/>
            <person name="Pyrousis I."/>
            <person name="Rao X.J."/>
            <person name="Redding A."/>
            <person name="Roesel C."/>
            <person name="Sanchez-Gracia A."/>
            <person name="Schaack S."/>
            <person name="Shukla A."/>
            <person name="Tetreau G."/>
            <person name="Wang Y."/>
            <person name="Xiong G.H."/>
            <person name="Traut W."/>
            <person name="Walsh T.K."/>
            <person name="Worley K.C."/>
            <person name="Wu D."/>
            <person name="Wu W."/>
            <person name="Wu Y.Q."/>
            <person name="Zhang X."/>
            <person name="Zou Z."/>
            <person name="Zucker H."/>
            <person name="Briscoe A.D."/>
            <person name="Burmester T."/>
            <person name="Clem R.J."/>
            <person name="Feyereisen R."/>
            <person name="Grimmelikhuijzen C.J.P."/>
            <person name="Hamodrakas S.J."/>
            <person name="Hansson B.S."/>
            <person name="Huguet E."/>
            <person name="Jermiin L.S."/>
            <person name="Lan Q."/>
            <person name="Lehman H.K."/>
            <person name="Lorenzen M."/>
            <person name="Merzendorfer H."/>
            <person name="Michalopoulos I."/>
            <person name="Morton D.B."/>
            <person name="Muthukrishnan S."/>
            <person name="Oakeshott J.G."/>
            <person name="Palmer W."/>
            <person name="Park Y."/>
            <person name="Passarelli A.L."/>
            <person name="Rozas J."/>
            <person name="Schwartz L.M."/>
            <person name="Smith W."/>
            <person name="Southgate A."/>
            <person name="Vilcinskas A."/>
            <person name="Vogt R."/>
            <person name="Wang P."/>
            <person name="Werren J."/>
            <person name="Yu X.Q."/>
            <person name="Zhou J.J."/>
            <person name="Brown S.J."/>
            <person name="Scherer S.E."/>
            <person name="Richards S."/>
            <person name="Blissard G.W."/>
        </authorList>
    </citation>
    <scope>NUCLEOTIDE SEQUENCE</scope>
</reference>
<dbReference type="InterPro" id="IPR053134">
    <property type="entry name" value="RNA-dir_DNA_polymerase"/>
</dbReference>
<reference evidence="2" key="2">
    <citation type="submission" date="2020-12" db="EMBL/GenBank/DDBJ databases">
        <authorList>
            <person name="Kanost M."/>
        </authorList>
    </citation>
    <scope>NUCLEOTIDE SEQUENCE</scope>
</reference>
<gene>
    <name evidence="2" type="ORF">O3G_MSEX008534</name>
</gene>
<evidence type="ECO:0000256" key="1">
    <source>
        <dbReference type="SAM" id="MobiDB-lite"/>
    </source>
</evidence>
<organism evidence="2 3">
    <name type="scientific">Manduca sexta</name>
    <name type="common">Tobacco hawkmoth</name>
    <name type="synonym">Tobacco hornworm</name>
    <dbReference type="NCBI Taxonomy" id="7130"/>
    <lineage>
        <taxon>Eukaryota</taxon>
        <taxon>Metazoa</taxon>
        <taxon>Ecdysozoa</taxon>
        <taxon>Arthropoda</taxon>
        <taxon>Hexapoda</taxon>
        <taxon>Insecta</taxon>
        <taxon>Pterygota</taxon>
        <taxon>Neoptera</taxon>
        <taxon>Endopterygota</taxon>
        <taxon>Lepidoptera</taxon>
        <taxon>Glossata</taxon>
        <taxon>Ditrysia</taxon>
        <taxon>Bombycoidea</taxon>
        <taxon>Sphingidae</taxon>
        <taxon>Sphinginae</taxon>
        <taxon>Sphingini</taxon>
        <taxon>Manduca</taxon>
    </lineage>
</organism>
<dbReference type="PANTHER" id="PTHR24559">
    <property type="entry name" value="TRANSPOSON TY3-I GAG-POL POLYPROTEIN"/>
    <property type="match status" value="1"/>
</dbReference>
<dbReference type="EMBL" id="JH668458">
    <property type="protein sequence ID" value="KAG6454158.1"/>
    <property type="molecule type" value="Genomic_DNA"/>
</dbReference>
<feature type="region of interest" description="Disordered" evidence="1">
    <location>
        <begin position="103"/>
        <end position="145"/>
    </location>
</feature>
<keyword evidence="3" id="KW-1185">Reference proteome</keyword>
<name>A0A922CQJ4_MANSE</name>
<dbReference type="Proteomes" id="UP000791440">
    <property type="component" value="Unassembled WGS sequence"/>
</dbReference>
<proteinExistence type="predicted"/>
<evidence type="ECO:0008006" key="4">
    <source>
        <dbReference type="Google" id="ProtNLM"/>
    </source>
</evidence>
<evidence type="ECO:0000313" key="3">
    <source>
        <dbReference type="Proteomes" id="UP000791440"/>
    </source>
</evidence>
<accession>A0A922CQJ4</accession>
<evidence type="ECO:0000313" key="2">
    <source>
        <dbReference type="EMBL" id="KAG6454158.1"/>
    </source>
</evidence>
<dbReference type="PANTHER" id="PTHR24559:SF444">
    <property type="entry name" value="REVERSE TRANSCRIPTASE DOMAIN-CONTAINING PROTEIN"/>
    <property type="match status" value="1"/>
</dbReference>
<comment type="caution">
    <text evidence="2">The sequence shown here is derived from an EMBL/GenBank/DDBJ whole genome shotgun (WGS) entry which is preliminary data.</text>
</comment>
<dbReference type="AlphaFoldDB" id="A0A922CQJ4"/>
<sequence length="145" mass="16229">MDVDPTVEEILEDNLSKLRRLNDKTIDDKYPLPNIADLFVKLGNAKYFSTIYFASGYHQIKVDKADQAKTAFTTQSGARRVRWTAAWKVGLMLPLTPRASFGYAGASEPPQAAPRRDDCGRKLKHFSQRKPTVVPNAPKTATAEF</sequence>